<protein>
    <submittedName>
        <fullName evidence="1">Uncharacterized protein</fullName>
    </submittedName>
</protein>
<dbReference type="EMBL" id="OW152841">
    <property type="protein sequence ID" value="CAH2062459.1"/>
    <property type="molecule type" value="Genomic_DNA"/>
</dbReference>
<evidence type="ECO:0000313" key="2">
    <source>
        <dbReference type="Proteomes" id="UP000837857"/>
    </source>
</evidence>
<accession>A0ABN8IRY5</accession>
<gene>
    <name evidence="1" type="ORF">IPOD504_LOCUS11999</name>
</gene>
<evidence type="ECO:0000313" key="1">
    <source>
        <dbReference type="EMBL" id="CAH2062459.1"/>
    </source>
</evidence>
<sequence length="66" mass="7499">MLFVWIEPTPSGARDMVIIQYANWVVSEVKGNITSQFLKFPLKGCPQRRPFLAAQTNSSFISQPKQ</sequence>
<feature type="non-terminal residue" evidence="1">
    <location>
        <position position="66"/>
    </location>
</feature>
<organism evidence="1 2">
    <name type="scientific">Iphiclides podalirius</name>
    <name type="common">scarce swallowtail</name>
    <dbReference type="NCBI Taxonomy" id="110791"/>
    <lineage>
        <taxon>Eukaryota</taxon>
        <taxon>Metazoa</taxon>
        <taxon>Ecdysozoa</taxon>
        <taxon>Arthropoda</taxon>
        <taxon>Hexapoda</taxon>
        <taxon>Insecta</taxon>
        <taxon>Pterygota</taxon>
        <taxon>Neoptera</taxon>
        <taxon>Endopterygota</taxon>
        <taxon>Lepidoptera</taxon>
        <taxon>Glossata</taxon>
        <taxon>Ditrysia</taxon>
        <taxon>Papilionoidea</taxon>
        <taxon>Papilionidae</taxon>
        <taxon>Papilioninae</taxon>
        <taxon>Iphiclides</taxon>
    </lineage>
</organism>
<reference evidence="1" key="1">
    <citation type="submission" date="2022-03" db="EMBL/GenBank/DDBJ databases">
        <authorList>
            <person name="Martin H S."/>
        </authorList>
    </citation>
    <scope>NUCLEOTIDE SEQUENCE</scope>
</reference>
<keyword evidence="2" id="KW-1185">Reference proteome</keyword>
<dbReference type="Proteomes" id="UP000837857">
    <property type="component" value="Chromosome 29"/>
</dbReference>
<proteinExistence type="predicted"/>
<name>A0ABN8IRY5_9NEOP</name>